<evidence type="ECO:0000313" key="2">
    <source>
        <dbReference type="Proteomes" id="UP000649799"/>
    </source>
</evidence>
<proteinExistence type="predicted"/>
<dbReference type="RefSeq" id="WP_166147746.1">
    <property type="nucleotide sequence ID" value="NZ_JAANYN010000005.1"/>
</dbReference>
<accession>A0ABX0HCH3</accession>
<organism evidence="1 2">
    <name type="scientific">Cyclobacterium plantarum</name>
    <dbReference type="NCBI Taxonomy" id="2716263"/>
    <lineage>
        <taxon>Bacteria</taxon>
        <taxon>Pseudomonadati</taxon>
        <taxon>Bacteroidota</taxon>
        <taxon>Cytophagia</taxon>
        <taxon>Cytophagales</taxon>
        <taxon>Cyclobacteriaceae</taxon>
        <taxon>Cyclobacterium</taxon>
    </lineage>
</organism>
<comment type="caution">
    <text evidence="1">The sequence shown here is derived from an EMBL/GenBank/DDBJ whole genome shotgun (WGS) entry which is preliminary data.</text>
</comment>
<sequence>MDNRQKLEKMDRALRLLEDLQKSQVAMVEKSSKLQMDAMEFNFSDMEKNMGDLFSRYNQSLDLINAELERFEIKRNQFEMKHGLDKDEGLSPKGD</sequence>
<evidence type="ECO:0000313" key="1">
    <source>
        <dbReference type="EMBL" id="NHE57871.1"/>
    </source>
</evidence>
<keyword evidence="2" id="KW-1185">Reference proteome</keyword>
<dbReference type="Proteomes" id="UP000649799">
    <property type="component" value="Unassembled WGS sequence"/>
</dbReference>
<reference evidence="1 2" key="1">
    <citation type="submission" date="2020-03" db="EMBL/GenBank/DDBJ databases">
        <title>Cyclobacterium plantarum sp. nov., a marine bacterium isolated from a coastal-marine wetland.</title>
        <authorList>
            <person name="Sanchez-Porro C."/>
            <person name="Ventosa A."/>
            <person name="Amoozegar M."/>
        </authorList>
    </citation>
    <scope>NUCLEOTIDE SEQUENCE [LARGE SCALE GENOMIC DNA]</scope>
    <source>
        <strain evidence="1 2">GBPx2</strain>
    </source>
</reference>
<dbReference type="EMBL" id="JAANYN010000005">
    <property type="protein sequence ID" value="NHE57871.1"/>
    <property type="molecule type" value="Genomic_DNA"/>
</dbReference>
<protein>
    <submittedName>
        <fullName evidence="1">Uncharacterized protein</fullName>
    </submittedName>
</protein>
<name>A0ABX0HCH3_9BACT</name>
<gene>
    <name evidence="1" type="ORF">G9Q97_13735</name>
</gene>